<feature type="transmembrane region" description="Helical" evidence="6">
    <location>
        <begin position="170"/>
        <end position="190"/>
    </location>
</feature>
<feature type="transmembrane region" description="Helical" evidence="6">
    <location>
        <begin position="144"/>
        <end position="164"/>
    </location>
</feature>
<dbReference type="GO" id="GO:0004673">
    <property type="term" value="F:protein histidine kinase activity"/>
    <property type="evidence" value="ECO:0007669"/>
    <property type="project" value="UniProtKB-EC"/>
</dbReference>
<feature type="transmembrane region" description="Helical" evidence="6">
    <location>
        <begin position="351"/>
        <end position="368"/>
    </location>
</feature>
<dbReference type="Gene3D" id="3.30.565.10">
    <property type="entry name" value="Histidine kinase-like ATPase, C-terminal domain"/>
    <property type="match status" value="1"/>
</dbReference>
<dbReference type="SUPFAM" id="SSF55874">
    <property type="entry name" value="ATPase domain of HSP90 chaperone/DNA topoisomerase II/histidine kinase"/>
    <property type="match status" value="1"/>
</dbReference>
<organism evidence="7 8">
    <name type="scientific">Streptococcus oralis</name>
    <dbReference type="NCBI Taxonomy" id="1303"/>
    <lineage>
        <taxon>Bacteria</taxon>
        <taxon>Bacillati</taxon>
        <taxon>Bacillota</taxon>
        <taxon>Bacilli</taxon>
        <taxon>Lactobacillales</taxon>
        <taxon>Streptococcaceae</taxon>
        <taxon>Streptococcus</taxon>
    </lineage>
</organism>
<evidence type="ECO:0000256" key="2">
    <source>
        <dbReference type="ARBA" id="ARBA00012438"/>
    </source>
</evidence>
<feature type="transmembrane region" description="Helical" evidence="6">
    <location>
        <begin position="7"/>
        <end position="27"/>
    </location>
</feature>
<comment type="caution">
    <text evidence="7">The sequence shown here is derived from an EMBL/GenBank/DDBJ whole genome shotgun (WGS) entry which is preliminary data.</text>
</comment>
<keyword evidence="5" id="KW-0902">Two-component regulatory system</keyword>
<dbReference type="Proteomes" id="UP000072653">
    <property type="component" value="Unassembled WGS sequence"/>
</dbReference>
<feature type="transmembrane region" description="Helical" evidence="6">
    <location>
        <begin position="323"/>
        <end position="345"/>
    </location>
</feature>
<name>A0A139PF41_STROR</name>
<dbReference type="EC" id="2.7.13.3" evidence="2"/>
<evidence type="ECO:0000256" key="6">
    <source>
        <dbReference type="SAM" id="Phobius"/>
    </source>
</evidence>
<feature type="transmembrane region" description="Helical" evidence="6">
    <location>
        <begin position="202"/>
        <end position="222"/>
    </location>
</feature>
<dbReference type="OrthoDB" id="9768405at2"/>
<dbReference type="PATRIC" id="fig|1303.79.peg.498"/>
<reference evidence="7 8" key="1">
    <citation type="submission" date="2016-01" db="EMBL/GenBank/DDBJ databases">
        <title>Highly variable Streptococcus oralis are common among viridans streptococci isolated from primates.</title>
        <authorList>
            <person name="Denapaite D."/>
            <person name="Rieger M."/>
            <person name="Koendgen S."/>
            <person name="Brueckner R."/>
            <person name="Ochigava I."/>
            <person name="Kappeler P."/>
            <person name="Maetz-Rensing K."/>
            <person name="Leendertz F."/>
            <person name="Hakenbeck R."/>
        </authorList>
    </citation>
    <scope>NUCLEOTIDE SEQUENCE [LARGE SCALE GENOMIC DNA]</scope>
    <source>
        <strain evidence="7 8">DD16</strain>
    </source>
</reference>
<dbReference type="PANTHER" id="PTHR24421">
    <property type="entry name" value="NITRATE/NITRITE SENSOR PROTEIN NARX-RELATED"/>
    <property type="match status" value="1"/>
</dbReference>
<proteinExistence type="predicted"/>
<sequence length="588" mass="68235">MRMKSKTFRFYLLLLFVFFIYFSFVVYNRTYSGITADKHDNEWIVRQVHNLGSFSNHQEIIGASIIQIDGNNPGSNFLLSRFLIVEPLHSVTILDQGISKILIVEAEKSSQIIFLVLSIIAFLIILLFRLYIKGRSRGKTGKRYFYFIIYTSLMLLSIIPSSIGDVFGRSLLILYLTLFPLFMDIFIRVLVLKIKGSTISNFSRIILGYSLIIQLLYVYNLIQPIDFLTIFFSRGVFYLVFLFLVILLLKMLINYYQRRKMLPIHTLFLAVLALFPLFFGYIFPIGNEVSFIYSIPLLLLILFSIVNNLILERLIYVGWKWNPFIYNLIFAVFFTSLIILFSLLLREFSTILFILYAFLFSLALLPEIRKMMLISHTMEEIFSGFHTFVATELEREEIATFIHDTTIQKVIYYKKQLEISEQINRGALLEMLDDIVFELRDLCSNIYPLMVHELGLKESITSILNQFMKMETVSIMTNFSIDEEKVNNKVSTFVLRTVKELVNNSILHGNAREITVDLSTKEKILSIEVTDDGIFKGKYQSNENHFGLNRIVEKVHLLGGTVRLNIEPTSVRIRIPIEGKGNDSFGFD</sequence>
<gene>
    <name evidence="7" type="ORF">SORDD16_00457</name>
</gene>
<dbReference type="CDD" id="cd16917">
    <property type="entry name" value="HATPase_UhpB-NarQ-NarX-like"/>
    <property type="match status" value="1"/>
</dbReference>
<dbReference type="AlphaFoldDB" id="A0A139PF41"/>
<dbReference type="PANTHER" id="PTHR24421:SF10">
    <property type="entry name" value="NITRATE_NITRITE SENSOR PROTEIN NARQ"/>
    <property type="match status" value="1"/>
</dbReference>
<comment type="catalytic activity">
    <reaction evidence="1">
        <text>ATP + protein L-histidine = ADP + protein N-phospho-L-histidine.</text>
        <dbReference type="EC" id="2.7.13.3"/>
    </reaction>
</comment>
<keyword evidence="6" id="KW-0812">Transmembrane</keyword>
<dbReference type="RefSeq" id="WP_061452205.1">
    <property type="nucleotide sequence ID" value="NZ_KQ969550.1"/>
</dbReference>
<keyword evidence="4 7" id="KW-0418">Kinase</keyword>
<keyword evidence="6" id="KW-1133">Transmembrane helix</keyword>
<keyword evidence="3" id="KW-0808">Transferase</keyword>
<evidence type="ECO:0000313" key="8">
    <source>
        <dbReference type="Proteomes" id="UP000072653"/>
    </source>
</evidence>
<feature type="transmembrane region" description="Helical" evidence="6">
    <location>
        <begin position="112"/>
        <end position="132"/>
    </location>
</feature>
<evidence type="ECO:0000256" key="5">
    <source>
        <dbReference type="ARBA" id="ARBA00023012"/>
    </source>
</evidence>
<evidence type="ECO:0000313" key="7">
    <source>
        <dbReference type="EMBL" id="KXT87906.1"/>
    </source>
</evidence>
<dbReference type="InterPro" id="IPR036890">
    <property type="entry name" value="HATPase_C_sf"/>
</dbReference>
<evidence type="ECO:0000256" key="3">
    <source>
        <dbReference type="ARBA" id="ARBA00022679"/>
    </source>
</evidence>
<accession>A0A139PF41</accession>
<dbReference type="GO" id="GO:0000160">
    <property type="term" value="P:phosphorelay signal transduction system"/>
    <property type="evidence" value="ECO:0007669"/>
    <property type="project" value="UniProtKB-KW"/>
</dbReference>
<feature type="transmembrane region" description="Helical" evidence="6">
    <location>
        <begin position="291"/>
        <end position="311"/>
    </location>
</feature>
<protein>
    <recommendedName>
        <fullName evidence="2">histidine kinase</fullName>
        <ecNumber evidence="2">2.7.13.3</ecNumber>
    </recommendedName>
</protein>
<dbReference type="EMBL" id="LQOB01000028">
    <property type="protein sequence ID" value="KXT87906.1"/>
    <property type="molecule type" value="Genomic_DNA"/>
</dbReference>
<evidence type="ECO:0000256" key="1">
    <source>
        <dbReference type="ARBA" id="ARBA00000085"/>
    </source>
</evidence>
<feature type="transmembrane region" description="Helical" evidence="6">
    <location>
        <begin position="228"/>
        <end position="249"/>
    </location>
</feature>
<feature type="transmembrane region" description="Helical" evidence="6">
    <location>
        <begin position="261"/>
        <end position="285"/>
    </location>
</feature>
<evidence type="ECO:0000256" key="4">
    <source>
        <dbReference type="ARBA" id="ARBA00022777"/>
    </source>
</evidence>
<dbReference type="InterPro" id="IPR050482">
    <property type="entry name" value="Sensor_HK_TwoCompSys"/>
</dbReference>
<keyword evidence="6" id="KW-0472">Membrane</keyword>